<protein>
    <recommendedName>
        <fullName evidence="1">MULE transposase domain-containing protein</fullName>
    </recommendedName>
</protein>
<dbReference type="Proteomes" id="UP000077755">
    <property type="component" value="Chromosome 9"/>
</dbReference>
<organism evidence="2 3">
    <name type="scientific">Daucus carota subsp. sativus</name>
    <name type="common">Carrot</name>
    <dbReference type="NCBI Taxonomy" id="79200"/>
    <lineage>
        <taxon>Eukaryota</taxon>
        <taxon>Viridiplantae</taxon>
        <taxon>Streptophyta</taxon>
        <taxon>Embryophyta</taxon>
        <taxon>Tracheophyta</taxon>
        <taxon>Spermatophyta</taxon>
        <taxon>Magnoliopsida</taxon>
        <taxon>eudicotyledons</taxon>
        <taxon>Gunneridae</taxon>
        <taxon>Pentapetalae</taxon>
        <taxon>asterids</taxon>
        <taxon>campanulids</taxon>
        <taxon>Apiales</taxon>
        <taxon>Apiaceae</taxon>
        <taxon>Apioideae</taxon>
        <taxon>Scandiceae</taxon>
        <taxon>Daucinae</taxon>
        <taxon>Daucus</taxon>
        <taxon>Daucus sect. Daucus</taxon>
    </lineage>
</organism>
<proteinExistence type="predicted"/>
<name>A0AAF0XWU9_DAUCS</name>
<evidence type="ECO:0000313" key="2">
    <source>
        <dbReference type="EMBL" id="WOH15746.1"/>
    </source>
</evidence>
<reference evidence="2" key="2">
    <citation type="submission" date="2022-03" db="EMBL/GenBank/DDBJ databases">
        <title>Draft title - Genomic analysis of global carrot germplasm unveils the trajectory of domestication and the origin of high carotenoid orange carrot.</title>
        <authorList>
            <person name="Iorizzo M."/>
            <person name="Ellison S."/>
            <person name="Senalik D."/>
            <person name="Macko-Podgorni A."/>
            <person name="Grzebelus D."/>
            <person name="Bostan H."/>
            <person name="Rolling W."/>
            <person name="Curaba J."/>
            <person name="Simon P."/>
        </authorList>
    </citation>
    <scope>NUCLEOTIDE SEQUENCE</scope>
    <source>
        <tissue evidence="2">Leaf</tissue>
    </source>
</reference>
<dbReference type="PANTHER" id="PTHR31973">
    <property type="entry name" value="POLYPROTEIN, PUTATIVE-RELATED"/>
    <property type="match status" value="1"/>
</dbReference>
<accession>A0AAF0XWU9</accession>
<gene>
    <name evidence="2" type="ORF">DCAR_0935290</name>
</gene>
<dbReference type="AlphaFoldDB" id="A0AAF0XWU9"/>
<dbReference type="EMBL" id="CP093351">
    <property type="protein sequence ID" value="WOH15746.1"/>
    <property type="molecule type" value="Genomic_DNA"/>
</dbReference>
<evidence type="ECO:0000259" key="1">
    <source>
        <dbReference type="Pfam" id="PF10551"/>
    </source>
</evidence>
<evidence type="ECO:0000313" key="3">
    <source>
        <dbReference type="Proteomes" id="UP000077755"/>
    </source>
</evidence>
<feature type="domain" description="MULE transposase" evidence="1">
    <location>
        <begin position="133"/>
        <end position="182"/>
    </location>
</feature>
<dbReference type="Pfam" id="PF10551">
    <property type="entry name" value="MULE"/>
    <property type="match status" value="1"/>
</dbReference>
<dbReference type="InterPro" id="IPR018289">
    <property type="entry name" value="MULE_transposase_dom"/>
</dbReference>
<sequence>MRDDEAFQIKTYKREHNCIIVSKQRMVKADWLAKQFGSTIRSNPRWKLKEFAEAITTKFKIQCTLNQCWWAKKIAMSELESDYGAEVLRTNLGSSVFIKGEVNEECENPTFQRMYICFEALRKGFLSGCRKIIGLDGCFLKGYVKGELLTAIGRDANNQMFPIAWAVVEVECTESWVWFIKLLKNDLNLGDGYSYTVI</sequence>
<dbReference type="PANTHER" id="PTHR31973:SF189">
    <property type="entry name" value="TRANSPOSASE, MUDR, PLANT, MULE TRANSPOSASE DOMAIN PROTEIN-RELATED"/>
    <property type="match status" value="1"/>
</dbReference>
<reference evidence="2" key="1">
    <citation type="journal article" date="2016" name="Nat. Genet.">
        <title>A high-quality carrot genome assembly provides new insights into carotenoid accumulation and asterid genome evolution.</title>
        <authorList>
            <person name="Iorizzo M."/>
            <person name="Ellison S."/>
            <person name="Senalik D."/>
            <person name="Zeng P."/>
            <person name="Satapoomin P."/>
            <person name="Huang J."/>
            <person name="Bowman M."/>
            <person name="Iovene M."/>
            <person name="Sanseverino W."/>
            <person name="Cavagnaro P."/>
            <person name="Yildiz M."/>
            <person name="Macko-Podgorni A."/>
            <person name="Moranska E."/>
            <person name="Grzebelus E."/>
            <person name="Grzebelus D."/>
            <person name="Ashrafi H."/>
            <person name="Zheng Z."/>
            <person name="Cheng S."/>
            <person name="Spooner D."/>
            <person name="Van Deynze A."/>
            <person name="Simon P."/>
        </authorList>
    </citation>
    <scope>NUCLEOTIDE SEQUENCE</scope>
    <source>
        <tissue evidence="2">Leaf</tissue>
    </source>
</reference>
<keyword evidence="3" id="KW-1185">Reference proteome</keyword>